<keyword evidence="7" id="KW-0157">Chromophore</keyword>
<keyword evidence="5 10" id="KW-0812">Transmembrane</keyword>
<dbReference type="SUPFAM" id="SSF161077">
    <property type="entry name" value="Photosystem II antenna protein-like"/>
    <property type="match status" value="1"/>
</dbReference>
<sequence length="273" mass="31138">MEAHHFKSTQAVHESKLLTKRCDFAFYIYNAYNSGYWLGRFYGFVKLAVFDPFDPVIDLMWRQDLEIFCYEVIGKRSLDSPKIFVIHLFLSGVACFGFGAFYVTGLYGPEIWVFDPYGLIGKVQTVNPAWDVEGFDPSVLREITYHHIIVGTLGIFAGLFHLSIRPPQRLYKGLRMGSTEIVLYSGIVAIFLQILLLPELCDDNGIVRANVPFRMAKSNYSIEKVGVTVEFYDNELSNISYSNPTTIKKYARRAQLGEIFELDRATLKFDGVS</sequence>
<dbReference type="GO" id="GO:0009579">
    <property type="term" value="C:thylakoid"/>
    <property type="evidence" value="ECO:0000318"/>
    <property type="project" value="GO_Central"/>
</dbReference>
<dbReference type="Proteomes" id="UP000222542">
    <property type="component" value="Unassembled WGS sequence"/>
</dbReference>
<comment type="caution">
    <text evidence="11">The sequence shown here is derived from an EMBL/GenBank/DDBJ whole genome shotgun (WGS) entry which is preliminary data.</text>
</comment>
<dbReference type="STRING" id="4072.A0A2G2Z940"/>
<keyword evidence="2" id="KW-0148">Chlorophyll</keyword>
<keyword evidence="12" id="KW-1185">Reference proteome</keyword>
<reference evidence="11 12" key="1">
    <citation type="journal article" date="2014" name="Nat. Genet.">
        <title>Genome sequence of the hot pepper provides insights into the evolution of pungency in Capsicum species.</title>
        <authorList>
            <person name="Kim S."/>
            <person name="Park M."/>
            <person name="Yeom S.I."/>
            <person name="Kim Y.M."/>
            <person name="Lee J.M."/>
            <person name="Lee H.A."/>
            <person name="Seo E."/>
            <person name="Choi J."/>
            <person name="Cheong K."/>
            <person name="Kim K.T."/>
            <person name="Jung K."/>
            <person name="Lee G.W."/>
            <person name="Oh S.K."/>
            <person name="Bae C."/>
            <person name="Kim S.B."/>
            <person name="Lee H.Y."/>
            <person name="Kim S.Y."/>
            <person name="Kim M.S."/>
            <person name="Kang B.C."/>
            <person name="Jo Y.D."/>
            <person name="Yang H.B."/>
            <person name="Jeong H.J."/>
            <person name="Kang W.H."/>
            <person name="Kwon J.K."/>
            <person name="Shin C."/>
            <person name="Lim J.Y."/>
            <person name="Park J.H."/>
            <person name="Huh J.H."/>
            <person name="Kim J.S."/>
            <person name="Kim B.D."/>
            <person name="Cohen O."/>
            <person name="Paran I."/>
            <person name="Suh M.C."/>
            <person name="Lee S.B."/>
            <person name="Kim Y.K."/>
            <person name="Shin Y."/>
            <person name="Noh S.J."/>
            <person name="Park J."/>
            <person name="Seo Y.S."/>
            <person name="Kwon S.Y."/>
            <person name="Kim H.A."/>
            <person name="Park J.M."/>
            <person name="Kim H.J."/>
            <person name="Choi S.B."/>
            <person name="Bosland P.W."/>
            <person name="Reeves G."/>
            <person name="Jo S.H."/>
            <person name="Lee B.W."/>
            <person name="Cho H.T."/>
            <person name="Choi H.S."/>
            <person name="Lee M.S."/>
            <person name="Yu Y."/>
            <person name="Do Choi Y."/>
            <person name="Park B.S."/>
            <person name="van Deynze A."/>
            <person name="Ashrafi H."/>
            <person name="Hill T."/>
            <person name="Kim W.T."/>
            <person name="Pai H.S."/>
            <person name="Ahn H.K."/>
            <person name="Yeam I."/>
            <person name="Giovannoni J.J."/>
            <person name="Rose J.K."/>
            <person name="Sorensen I."/>
            <person name="Lee S.J."/>
            <person name="Kim R.W."/>
            <person name="Choi I.Y."/>
            <person name="Choi B.S."/>
            <person name="Lim J.S."/>
            <person name="Lee Y.H."/>
            <person name="Choi D."/>
        </authorList>
    </citation>
    <scope>NUCLEOTIDE SEQUENCE [LARGE SCALE GENOMIC DNA]</scope>
    <source>
        <strain evidence="12">cv. CM334</strain>
    </source>
</reference>
<evidence type="ECO:0000256" key="8">
    <source>
        <dbReference type="ARBA" id="ARBA00023136"/>
    </source>
</evidence>
<feature type="transmembrane region" description="Helical" evidence="10">
    <location>
        <begin position="83"/>
        <end position="103"/>
    </location>
</feature>
<evidence type="ECO:0000256" key="5">
    <source>
        <dbReference type="ARBA" id="ARBA00022692"/>
    </source>
</evidence>
<evidence type="ECO:0000256" key="2">
    <source>
        <dbReference type="ARBA" id="ARBA00022494"/>
    </source>
</evidence>
<protein>
    <submittedName>
        <fullName evidence="11">Photosystem II CP47 reaction center protein</fullName>
    </submittedName>
</protein>
<accession>A0A2G2Z940</accession>
<dbReference type="AlphaFoldDB" id="A0A2G2Z940"/>
<evidence type="ECO:0000256" key="7">
    <source>
        <dbReference type="ARBA" id="ARBA00022991"/>
    </source>
</evidence>
<proteinExistence type="predicted"/>
<organism evidence="11 12">
    <name type="scientific">Capsicum annuum</name>
    <name type="common">Capsicum pepper</name>
    <dbReference type="NCBI Taxonomy" id="4072"/>
    <lineage>
        <taxon>Eukaryota</taxon>
        <taxon>Viridiplantae</taxon>
        <taxon>Streptophyta</taxon>
        <taxon>Embryophyta</taxon>
        <taxon>Tracheophyta</taxon>
        <taxon>Spermatophyta</taxon>
        <taxon>Magnoliopsida</taxon>
        <taxon>eudicotyledons</taxon>
        <taxon>Gunneridae</taxon>
        <taxon>Pentapetalae</taxon>
        <taxon>asterids</taxon>
        <taxon>lamiids</taxon>
        <taxon>Solanales</taxon>
        <taxon>Solanaceae</taxon>
        <taxon>Solanoideae</taxon>
        <taxon>Capsiceae</taxon>
        <taxon>Capsicum</taxon>
    </lineage>
</organism>
<evidence type="ECO:0000256" key="6">
    <source>
        <dbReference type="ARBA" id="ARBA00022989"/>
    </source>
</evidence>
<dbReference type="GO" id="GO:0016168">
    <property type="term" value="F:chlorophyll binding"/>
    <property type="evidence" value="ECO:0007669"/>
    <property type="project" value="UniProtKB-KW"/>
</dbReference>
<evidence type="ECO:0000256" key="1">
    <source>
        <dbReference type="ARBA" id="ARBA00004141"/>
    </source>
</evidence>
<dbReference type="InterPro" id="IPR000932">
    <property type="entry name" value="PS_antenna-like"/>
</dbReference>
<evidence type="ECO:0000256" key="9">
    <source>
        <dbReference type="ARBA" id="ARBA00023276"/>
    </source>
</evidence>
<keyword evidence="3" id="KW-0602">Photosynthesis</keyword>
<evidence type="ECO:0000256" key="3">
    <source>
        <dbReference type="ARBA" id="ARBA00022531"/>
    </source>
</evidence>
<dbReference type="GO" id="GO:0009767">
    <property type="term" value="P:photosynthetic electron transport chain"/>
    <property type="evidence" value="ECO:0007669"/>
    <property type="project" value="InterPro"/>
</dbReference>
<evidence type="ECO:0000256" key="10">
    <source>
        <dbReference type="SAM" id="Phobius"/>
    </source>
</evidence>
<feature type="transmembrane region" description="Helical" evidence="10">
    <location>
        <begin position="181"/>
        <end position="198"/>
    </location>
</feature>
<keyword evidence="6 10" id="KW-1133">Transmembrane helix</keyword>
<keyword evidence="8 10" id="KW-0472">Membrane</keyword>
<dbReference type="InterPro" id="IPR036001">
    <property type="entry name" value="PS_II_antenna-like_sf"/>
</dbReference>
<evidence type="ECO:0000313" key="12">
    <source>
        <dbReference type="Proteomes" id="UP000222542"/>
    </source>
</evidence>
<dbReference type="GO" id="GO:0009523">
    <property type="term" value="C:photosystem II"/>
    <property type="evidence" value="ECO:0000318"/>
    <property type="project" value="GO_Central"/>
</dbReference>
<keyword evidence="9" id="KW-0604">Photosystem II</keyword>
<comment type="subcellular location">
    <subcellularLocation>
        <location evidence="1">Membrane</location>
        <topology evidence="1">Multi-pass membrane protein</topology>
    </subcellularLocation>
</comment>
<feature type="transmembrane region" description="Helical" evidence="10">
    <location>
        <begin position="143"/>
        <end position="160"/>
    </location>
</feature>
<dbReference type="Gene3D" id="3.10.680.10">
    <property type="entry name" value="Photosystem II CP47 reaction center protein"/>
    <property type="match status" value="1"/>
</dbReference>
<dbReference type="EMBL" id="AYRZ02000006">
    <property type="protein sequence ID" value="PHT78510.1"/>
    <property type="molecule type" value="Genomic_DNA"/>
</dbReference>
<dbReference type="Pfam" id="PF00421">
    <property type="entry name" value="PSII"/>
    <property type="match status" value="2"/>
</dbReference>
<keyword evidence="4" id="KW-0934">Plastid</keyword>
<gene>
    <name evidence="11" type="ORF">T459_16562</name>
</gene>
<evidence type="ECO:0000256" key="4">
    <source>
        <dbReference type="ARBA" id="ARBA00022640"/>
    </source>
</evidence>
<name>A0A2G2Z940_CAPAN</name>
<dbReference type="Gramene" id="PHT78510">
    <property type="protein sequence ID" value="PHT78510"/>
    <property type="gene ID" value="T459_16562"/>
</dbReference>
<evidence type="ECO:0000313" key="11">
    <source>
        <dbReference type="EMBL" id="PHT78510.1"/>
    </source>
</evidence>
<reference evidence="11 12" key="2">
    <citation type="journal article" date="2017" name="Genome Biol.">
        <title>New reference genome sequences of hot pepper reveal the massive evolution of plant disease-resistance genes by retroduplication.</title>
        <authorList>
            <person name="Kim S."/>
            <person name="Park J."/>
            <person name="Yeom S.I."/>
            <person name="Kim Y.M."/>
            <person name="Seo E."/>
            <person name="Kim K.T."/>
            <person name="Kim M.S."/>
            <person name="Lee J.M."/>
            <person name="Cheong K."/>
            <person name="Shin H.S."/>
            <person name="Kim S.B."/>
            <person name="Han K."/>
            <person name="Lee J."/>
            <person name="Park M."/>
            <person name="Lee H.A."/>
            <person name="Lee H.Y."/>
            <person name="Lee Y."/>
            <person name="Oh S."/>
            <person name="Lee J.H."/>
            <person name="Choi E."/>
            <person name="Choi E."/>
            <person name="Lee S.E."/>
            <person name="Jeon J."/>
            <person name="Kim H."/>
            <person name="Choi G."/>
            <person name="Song H."/>
            <person name="Lee J."/>
            <person name="Lee S.C."/>
            <person name="Kwon J.K."/>
            <person name="Lee H.Y."/>
            <person name="Koo N."/>
            <person name="Hong Y."/>
            <person name="Kim R.W."/>
            <person name="Kang W.H."/>
            <person name="Huh J.H."/>
            <person name="Kang B.C."/>
            <person name="Yang T.J."/>
            <person name="Lee Y.H."/>
            <person name="Bennetzen J.L."/>
            <person name="Choi D."/>
        </authorList>
    </citation>
    <scope>NUCLEOTIDE SEQUENCE [LARGE SCALE GENOMIC DNA]</scope>
    <source>
        <strain evidence="12">cv. CM334</strain>
    </source>
</reference>